<dbReference type="RefSeq" id="WP_253776342.1">
    <property type="nucleotide sequence ID" value="NZ_JAMTCK010000014.1"/>
</dbReference>
<organism evidence="3 4">
    <name type="scientific">Goodfellowiella coeruleoviolacea</name>
    <dbReference type="NCBI Taxonomy" id="334858"/>
    <lineage>
        <taxon>Bacteria</taxon>
        <taxon>Bacillati</taxon>
        <taxon>Actinomycetota</taxon>
        <taxon>Actinomycetes</taxon>
        <taxon>Pseudonocardiales</taxon>
        <taxon>Pseudonocardiaceae</taxon>
        <taxon>Goodfellowiella</taxon>
    </lineage>
</organism>
<comment type="caution">
    <text evidence="3">The sequence shown here is derived from an EMBL/GenBank/DDBJ whole genome shotgun (WGS) entry which is preliminary data.</text>
</comment>
<accession>A0AAE3GM18</accession>
<dbReference type="Gene3D" id="3.30.429.10">
    <property type="entry name" value="Macrophage Migration Inhibitory Factor"/>
    <property type="match status" value="1"/>
</dbReference>
<dbReference type="SUPFAM" id="SSF55331">
    <property type="entry name" value="Tautomerase/MIF"/>
    <property type="match status" value="1"/>
</dbReference>
<sequence length="157" mass="17072">MPMLDAYIPDGALPATVEKELLATLTDILLRHEGADPADPAARSLAWVFLHRPTAVFVAGEPAGEPRYRIVASVPQGQFDDERRQAMVEAVTNAVLDAEAGTYERDPRRVWVFANEIPDGTWGGGGRIATLADIAGFVMGDLEKGRAYADRRLAGRR</sequence>
<gene>
    <name evidence="3" type="ORF">LX83_005341</name>
</gene>
<feature type="domain" description="4-oxalocrotonate tautomerase-like" evidence="2">
    <location>
        <begin position="74"/>
        <end position="127"/>
    </location>
</feature>
<dbReference type="Proteomes" id="UP001206128">
    <property type="component" value="Unassembled WGS sequence"/>
</dbReference>
<dbReference type="GO" id="GO:0016853">
    <property type="term" value="F:isomerase activity"/>
    <property type="evidence" value="ECO:0007669"/>
    <property type="project" value="UniProtKB-KW"/>
</dbReference>
<evidence type="ECO:0000259" key="2">
    <source>
        <dbReference type="Pfam" id="PF01361"/>
    </source>
</evidence>
<dbReference type="InterPro" id="IPR014347">
    <property type="entry name" value="Tautomerase/MIF_sf"/>
</dbReference>
<proteinExistence type="predicted"/>
<dbReference type="AlphaFoldDB" id="A0AAE3GM18"/>
<protein>
    <submittedName>
        <fullName evidence="3">Phenylpyruvate tautomerase PptA, 4-oxalocrotonate tautomerase family</fullName>
    </submittedName>
</protein>
<reference evidence="3" key="1">
    <citation type="submission" date="2022-06" db="EMBL/GenBank/DDBJ databases">
        <title>Genomic Encyclopedia of Archaeal and Bacterial Type Strains, Phase II (KMG-II): from individual species to whole genera.</title>
        <authorList>
            <person name="Goeker M."/>
        </authorList>
    </citation>
    <scope>NUCLEOTIDE SEQUENCE</scope>
    <source>
        <strain evidence="3">DSM 43935</strain>
    </source>
</reference>
<evidence type="ECO:0000256" key="1">
    <source>
        <dbReference type="ARBA" id="ARBA00023235"/>
    </source>
</evidence>
<evidence type="ECO:0000313" key="3">
    <source>
        <dbReference type="EMBL" id="MCP2168463.1"/>
    </source>
</evidence>
<evidence type="ECO:0000313" key="4">
    <source>
        <dbReference type="Proteomes" id="UP001206128"/>
    </source>
</evidence>
<dbReference type="EMBL" id="JAMTCK010000014">
    <property type="protein sequence ID" value="MCP2168463.1"/>
    <property type="molecule type" value="Genomic_DNA"/>
</dbReference>
<dbReference type="InterPro" id="IPR004370">
    <property type="entry name" value="4-OT-like_dom"/>
</dbReference>
<keyword evidence="1" id="KW-0413">Isomerase</keyword>
<keyword evidence="4" id="KW-1185">Reference proteome</keyword>
<dbReference type="Pfam" id="PF01361">
    <property type="entry name" value="Tautomerase"/>
    <property type="match status" value="1"/>
</dbReference>
<name>A0AAE3GM18_9PSEU</name>